<evidence type="ECO:0000313" key="1">
    <source>
        <dbReference type="EMBL" id="KAI8426626.1"/>
    </source>
</evidence>
<organism evidence="1 2">
    <name type="scientific">Choristoneura fumiferana</name>
    <name type="common">Spruce budworm moth</name>
    <name type="synonym">Archips fumiferana</name>
    <dbReference type="NCBI Taxonomy" id="7141"/>
    <lineage>
        <taxon>Eukaryota</taxon>
        <taxon>Metazoa</taxon>
        <taxon>Ecdysozoa</taxon>
        <taxon>Arthropoda</taxon>
        <taxon>Hexapoda</taxon>
        <taxon>Insecta</taxon>
        <taxon>Pterygota</taxon>
        <taxon>Neoptera</taxon>
        <taxon>Endopterygota</taxon>
        <taxon>Lepidoptera</taxon>
        <taxon>Glossata</taxon>
        <taxon>Ditrysia</taxon>
        <taxon>Tortricoidea</taxon>
        <taxon>Tortricidae</taxon>
        <taxon>Tortricinae</taxon>
        <taxon>Choristoneura</taxon>
    </lineage>
</organism>
<reference evidence="1 2" key="1">
    <citation type="journal article" date="2022" name="Genome Biol. Evol.">
        <title>The Spruce Budworm Genome: Reconstructing the Evolutionary History of Antifreeze Proteins.</title>
        <authorList>
            <person name="Beliveau C."/>
            <person name="Gagne P."/>
            <person name="Picq S."/>
            <person name="Vernygora O."/>
            <person name="Keeling C.I."/>
            <person name="Pinkney K."/>
            <person name="Doucet D."/>
            <person name="Wen F."/>
            <person name="Johnston J.S."/>
            <person name="Maaroufi H."/>
            <person name="Boyle B."/>
            <person name="Laroche J."/>
            <person name="Dewar K."/>
            <person name="Juretic N."/>
            <person name="Blackburn G."/>
            <person name="Nisole A."/>
            <person name="Brunet B."/>
            <person name="Brandao M."/>
            <person name="Lumley L."/>
            <person name="Duan J."/>
            <person name="Quan G."/>
            <person name="Lucarotti C.J."/>
            <person name="Roe A.D."/>
            <person name="Sperling F.A.H."/>
            <person name="Levesque R.C."/>
            <person name="Cusson M."/>
        </authorList>
    </citation>
    <scope>NUCLEOTIDE SEQUENCE [LARGE SCALE GENOMIC DNA]</scope>
    <source>
        <strain evidence="1">Glfc:IPQL:Cfum</strain>
    </source>
</reference>
<dbReference type="EMBL" id="CM046108">
    <property type="protein sequence ID" value="KAI8426626.1"/>
    <property type="molecule type" value="Genomic_DNA"/>
</dbReference>
<protein>
    <submittedName>
        <fullName evidence="1">Uncharacterized protein</fullName>
    </submittedName>
</protein>
<accession>A0ACC0JR17</accession>
<keyword evidence="2" id="KW-1185">Reference proteome</keyword>
<proteinExistence type="predicted"/>
<evidence type="ECO:0000313" key="2">
    <source>
        <dbReference type="Proteomes" id="UP001064048"/>
    </source>
</evidence>
<comment type="caution">
    <text evidence="1">The sequence shown here is derived from an EMBL/GenBank/DDBJ whole genome shotgun (WGS) entry which is preliminary data.</text>
</comment>
<gene>
    <name evidence="1" type="ORF">MSG28_005405</name>
</gene>
<sequence>MLRRTIAGRRRTVSDVLAATASVSCGASSPLPCVSSAGGGGGGAGAGDNDMRRAFFRRRLGLMDPSRLSMLPSRTYEQANAEREKAPRGAPAGRPPHSYTRYSASTLLPPHAIYSAIFTLHAGSLPKQSKLSPKLPSRRRILAASRSRVVITFAKPETVRRAAALGRFRAKRRLFLFLRLGEKNQHAPALHLLNMRHATTQTRPGVCRIHFHLRHPIVSRRSPRSCMRAGQDCQRRAPLTDYEMPGRGVLQVKCEPASDDDESQFAHSFLSNQGSEELEELAPPAPSGPTATPVCVKQEPAEPAGATLIDRHKTLPGANDADSMDFMPLLAVKDEPLSEGEQQHLSGSDTSDSSTQPELTRSPKNWTQQDMQLALEALRKHNMSLTKASATYGIPSTTLWQRAHRLGIDTPKKEGASNSTLYKIARREGIRLAAPFNAAPTAWRRADLERALAAIRAGACSVQRAAAQFGIPTGTLYGRCKREGIELSRSNPTPVGQMSINQAAIHYNLPYSSLYGRFKRCKYQSPQTLPQQAMPENMEMEQQSQSQEMYYQHQNVPVNQGLHPEQDLQNPYLQQNYVMSDPGFEAMHSSMLAEQGYGMYYQGCSSIATS</sequence>
<dbReference type="Proteomes" id="UP001064048">
    <property type="component" value="Chromosome 8"/>
</dbReference>
<name>A0ACC0JR17_CHOFU</name>